<protein>
    <submittedName>
        <fullName evidence="1">ATP-binding protein</fullName>
    </submittedName>
</protein>
<dbReference type="Gene3D" id="3.30.565.10">
    <property type="entry name" value="Histidine kinase-like ATPase, C-terminal domain"/>
    <property type="match status" value="1"/>
</dbReference>
<accession>A0A5J6GGI6</accession>
<reference evidence="1 2" key="1">
    <citation type="submission" date="2017-09" db="EMBL/GenBank/DDBJ databases">
        <authorList>
            <person name="Lee N."/>
            <person name="Cho B.-K."/>
        </authorList>
    </citation>
    <scope>NUCLEOTIDE SEQUENCE [LARGE SCALE GENOMIC DNA]</scope>
    <source>
        <strain evidence="1 2">ATCC 12853</strain>
    </source>
</reference>
<keyword evidence="2" id="KW-1185">Reference proteome</keyword>
<dbReference type="GO" id="GO:0005524">
    <property type="term" value="F:ATP binding"/>
    <property type="evidence" value="ECO:0007669"/>
    <property type="project" value="UniProtKB-KW"/>
</dbReference>
<dbReference type="InterPro" id="IPR036890">
    <property type="entry name" value="HATPase_C_sf"/>
</dbReference>
<keyword evidence="1" id="KW-0547">Nucleotide-binding</keyword>
<organism evidence="1 2">
    <name type="scientific">Streptomyces kanamyceticus</name>
    <dbReference type="NCBI Taxonomy" id="1967"/>
    <lineage>
        <taxon>Bacteria</taxon>
        <taxon>Bacillati</taxon>
        <taxon>Actinomycetota</taxon>
        <taxon>Actinomycetes</taxon>
        <taxon>Kitasatosporales</taxon>
        <taxon>Streptomycetaceae</taxon>
        <taxon>Streptomyces</taxon>
    </lineage>
</organism>
<keyword evidence="1" id="KW-0067">ATP-binding</keyword>
<dbReference type="PANTHER" id="PTHR35526:SF3">
    <property type="entry name" value="ANTI-SIGMA-F FACTOR RSBW"/>
    <property type="match status" value="1"/>
</dbReference>
<gene>
    <name evidence="1" type="ORF">CP970_20460</name>
</gene>
<evidence type="ECO:0000313" key="2">
    <source>
        <dbReference type="Proteomes" id="UP000325529"/>
    </source>
</evidence>
<dbReference type="RefSeq" id="WP_150493653.1">
    <property type="nucleotide sequence ID" value="NZ_CP023699.1"/>
</dbReference>
<dbReference type="SUPFAM" id="SSF55874">
    <property type="entry name" value="ATPase domain of HSP90 chaperone/DNA topoisomerase II/histidine kinase"/>
    <property type="match status" value="1"/>
</dbReference>
<dbReference type="Proteomes" id="UP000325529">
    <property type="component" value="Chromosome"/>
</dbReference>
<dbReference type="PANTHER" id="PTHR35526">
    <property type="entry name" value="ANTI-SIGMA-F FACTOR RSBW-RELATED"/>
    <property type="match status" value="1"/>
</dbReference>
<proteinExistence type="predicted"/>
<dbReference type="EMBL" id="CP023699">
    <property type="protein sequence ID" value="QEU92968.1"/>
    <property type="molecule type" value="Genomic_DNA"/>
</dbReference>
<dbReference type="AlphaFoldDB" id="A0A5J6GGI6"/>
<sequence>MPPAPAPACPDGPRAPHRSTRQLTYAYSLFAPGDATAPKVCRDFVRTVLRALDREQLVMPATLCTSELVTNVHLHTKGSAMLRLLLTPARLRLTVFDESPDPPVVTHPAAGAAACWGRGLALVQEMADTWGVADERAGRYAKGVWFELGVGVGGGAEPFRPRRIG</sequence>
<name>A0A5J6GGI6_STRKN</name>
<evidence type="ECO:0000313" key="1">
    <source>
        <dbReference type="EMBL" id="QEU92968.1"/>
    </source>
</evidence>
<dbReference type="CDD" id="cd16936">
    <property type="entry name" value="HATPase_RsbW-like"/>
    <property type="match status" value="1"/>
</dbReference>
<dbReference type="KEGG" id="ska:CP970_20460"/>
<dbReference type="InterPro" id="IPR050267">
    <property type="entry name" value="Anti-sigma-factor_SerPK"/>
</dbReference>